<dbReference type="InterPro" id="IPR000768">
    <property type="entry name" value="ART"/>
</dbReference>
<dbReference type="PANTHER" id="PTHR10339">
    <property type="entry name" value="ADP-RIBOSYLTRANSFERASE"/>
    <property type="match status" value="1"/>
</dbReference>
<evidence type="ECO:0000256" key="9">
    <source>
        <dbReference type="ARBA" id="ARBA00047597"/>
    </source>
</evidence>
<dbReference type="PROSITE" id="PS51060">
    <property type="entry name" value="PARP_ALPHA_HD"/>
    <property type="match status" value="1"/>
</dbReference>
<sequence>MAVSAEYYTLIPHDFGTKLPPPINTAELFGTEKALVQFYLRMGFEELGGEEDLIPIDGVMKLPVPKTLGDAAKNVCKPSDIKSCNTKGNALHKKKAGSPEKPVGPEMYGSILLYTSNAIYKELNKALRDEKRELVLKYYPYLRLLFEACDRFPQRKKTLWRGVGVDLFPQYKVGSTIIWWGVSSCTSDESVARNFMAGCGDGATLLTVETETATDIAELSFFANEAESILLPGTKLEVLSAQRKGGKSEIKLKEVGRVVS</sequence>
<evidence type="ECO:0000256" key="6">
    <source>
        <dbReference type="ARBA" id="ARBA00022679"/>
    </source>
</evidence>
<comment type="caution">
    <text evidence="12">The sequence shown here is derived from an EMBL/GenBank/DDBJ whole genome shotgun (WGS) entry which is preliminary data.</text>
</comment>
<dbReference type="Gene3D" id="3.90.176.10">
    <property type="entry name" value="Toxin ADP-ribosyltransferase, Chain A, domain 1"/>
    <property type="match status" value="1"/>
</dbReference>
<evidence type="ECO:0000256" key="1">
    <source>
        <dbReference type="ARBA" id="ARBA00004613"/>
    </source>
</evidence>
<dbReference type="PANTHER" id="PTHR10339:SF25">
    <property type="entry name" value="SECRETED EXOENZYME S"/>
    <property type="match status" value="1"/>
</dbReference>
<proteinExistence type="inferred from homology"/>
<comment type="similarity">
    <text evidence="2 10">Belongs to the Arg-specific ADP-ribosyltransferase family.</text>
</comment>
<dbReference type="InterPro" id="IPR050999">
    <property type="entry name" value="ADP-ribosyltransferase_ARG"/>
</dbReference>
<dbReference type="InterPro" id="IPR004102">
    <property type="entry name" value="Poly(ADP-ribose)pol_reg_dom"/>
</dbReference>
<dbReference type="Proteomes" id="UP001189429">
    <property type="component" value="Unassembled WGS sequence"/>
</dbReference>
<evidence type="ECO:0000256" key="2">
    <source>
        <dbReference type="ARBA" id="ARBA00009558"/>
    </source>
</evidence>
<keyword evidence="5 10" id="KW-0328">Glycosyltransferase</keyword>
<keyword evidence="3" id="KW-0964">Secreted</keyword>
<keyword evidence="13" id="KW-1185">Reference proteome</keyword>
<organism evidence="12 13">
    <name type="scientific">Prorocentrum cordatum</name>
    <dbReference type="NCBI Taxonomy" id="2364126"/>
    <lineage>
        <taxon>Eukaryota</taxon>
        <taxon>Sar</taxon>
        <taxon>Alveolata</taxon>
        <taxon>Dinophyceae</taxon>
        <taxon>Prorocentrales</taxon>
        <taxon>Prorocentraceae</taxon>
        <taxon>Prorocentrum</taxon>
    </lineage>
</organism>
<evidence type="ECO:0000313" key="12">
    <source>
        <dbReference type="EMBL" id="CAK0854364.1"/>
    </source>
</evidence>
<comment type="catalytic activity">
    <reaction evidence="9 10">
        <text>L-arginyl-[protein] + NAD(+) = N(omega)-(ADP-D-ribosyl)-L-arginyl-[protein] + nicotinamide + H(+)</text>
        <dbReference type="Rhea" id="RHEA:19149"/>
        <dbReference type="Rhea" id="RHEA-COMP:10532"/>
        <dbReference type="Rhea" id="RHEA-COMP:15087"/>
        <dbReference type="ChEBI" id="CHEBI:15378"/>
        <dbReference type="ChEBI" id="CHEBI:17154"/>
        <dbReference type="ChEBI" id="CHEBI:29965"/>
        <dbReference type="ChEBI" id="CHEBI:57540"/>
        <dbReference type="ChEBI" id="CHEBI:142554"/>
        <dbReference type="EC" id="2.4.2.31"/>
    </reaction>
</comment>
<keyword evidence="8" id="KW-0843">Virulence</keyword>
<evidence type="ECO:0000256" key="8">
    <source>
        <dbReference type="ARBA" id="ARBA00023026"/>
    </source>
</evidence>
<keyword evidence="6 10" id="KW-0808">Transferase</keyword>
<keyword evidence="7" id="KW-0548">Nucleotidyltransferase</keyword>
<dbReference type="InterPro" id="IPR036616">
    <property type="entry name" value="Poly(ADP-ribose)pol_reg_dom_sf"/>
</dbReference>
<keyword evidence="10" id="KW-0521">NADP</keyword>
<protein>
    <recommendedName>
        <fullName evidence="10">NAD(P)(+)--arginine ADP-ribosyltransferase</fullName>
        <ecNumber evidence="10">2.4.2.31</ecNumber>
    </recommendedName>
    <alternativeName>
        <fullName evidence="10">Mono(ADP-ribosyl)transferase</fullName>
    </alternativeName>
</protein>
<feature type="domain" description="PARP alpha-helical" evidence="11">
    <location>
        <begin position="1"/>
        <end position="50"/>
    </location>
</feature>
<keyword evidence="4" id="KW-0800">Toxin</keyword>
<reference evidence="12" key="1">
    <citation type="submission" date="2023-10" db="EMBL/GenBank/DDBJ databases">
        <authorList>
            <person name="Chen Y."/>
            <person name="Shah S."/>
            <person name="Dougan E. K."/>
            <person name="Thang M."/>
            <person name="Chan C."/>
        </authorList>
    </citation>
    <scope>NUCLEOTIDE SEQUENCE [LARGE SCALE GENOMIC DNA]</scope>
</reference>
<gene>
    <name evidence="12" type="ORF">PCOR1329_LOCUS45499</name>
</gene>
<dbReference type="Pfam" id="PF02877">
    <property type="entry name" value="PARP_reg"/>
    <property type="match status" value="1"/>
</dbReference>
<evidence type="ECO:0000256" key="7">
    <source>
        <dbReference type="ARBA" id="ARBA00022695"/>
    </source>
</evidence>
<dbReference type="EC" id="2.4.2.31" evidence="10"/>
<dbReference type="Pfam" id="PF01129">
    <property type="entry name" value="ART"/>
    <property type="match status" value="1"/>
</dbReference>
<evidence type="ECO:0000256" key="10">
    <source>
        <dbReference type="RuleBase" id="RU361228"/>
    </source>
</evidence>
<dbReference type="SUPFAM" id="SSF56399">
    <property type="entry name" value="ADP-ribosylation"/>
    <property type="match status" value="1"/>
</dbReference>
<dbReference type="Gene3D" id="1.20.142.10">
    <property type="entry name" value="Poly(ADP-ribose) polymerase, regulatory domain"/>
    <property type="match status" value="1"/>
</dbReference>
<keyword evidence="10" id="KW-0520">NAD</keyword>
<dbReference type="EMBL" id="CAUYUJ010015471">
    <property type="protein sequence ID" value="CAK0854364.1"/>
    <property type="molecule type" value="Genomic_DNA"/>
</dbReference>
<dbReference type="PROSITE" id="PS51996">
    <property type="entry name" value="TR_MART"/>
    <property type="match status" value="1"/>
</dbReference>
<evidence type="ECO:0000313" key="13">
    <source>
        <dbReference type="Proteomes" id="UP001189429"/>
    </source>
</evidence>
<dbReference type="SUPFAM" id="SSF47587">
    <property type="entry name" value="Domain of poly(ADP-ribose) polymerase"/>
    <property type="match status" value="1"/>
</dbReference>
<evidence type="ECO:0000256" key="5">
    <source>
        <dbReference type="ARBA" id="ARBA00022676"/>
    </source>
</evidence>
<evidence type="ECO:0000259" key="11">
    <source>
        <dbReference type="PROSITE" id="PS51060"/>
    </source>
</evidence>
<comment type="subcellular location">
    <subcellularLocation>
        <location evidence="1">Secreted</location>
    </subcellularLocation>
</comment>
<accession>A0ABN9U6R6</accession>
<name>A0ABN9U6R6_9DINO</name>
<evidence type="ECO:0000256" key="3">
    <source>
        <dbReference type="ARBA" id="ARBA00022525"/>
    </source>
</evidence>
<evidence type="ECO:0000256" key="4">
    <source>
        <dbReference type="ARBA" id="ARBA00022656"/>
    </source>
</evidence>